<keyword evidence="2" id="KW-1185">Reference proteome</keyword>
<comment type="caution">
    <text evidence="1">The sequence shown here is derived from an EMBL/GenBank/DDBJ whole genome shotgun (WGS) entry which is preliminary data.</text>
</comment>
<accession>A0ABP8D9R5</accession>
<evidence type="ECO:0000313" key="2">
    <source>
        <dbReference type="Proteomes" id="UP001500620"/>
    </source>
</evidence>
<protein>
    <submittedName>
        <fullName evidence="1">Uncharacterized protein</fullName>
    </submittedName>
</protein>
<sequence length="88" mass="9949">MVYEGVRLAGWVAPGATDSFPAMGNAHRCGKHVVLANPSARIPVWMECAVHRFTPMQVSRRFNDIVLLEFSHEETLRLGWIVEHGMLF</sequence>
<gene>
    <name evidence="1" type="ORF">GCM10022255_040400</name>
</gene>
<dbReference type="Proteomes" id="UP001500620">
    <property type="component" value="Unassembled WGS sequence"/>
</dbReference>
<name>A0ABP8D9R5_9ACTN</name>
<proteinExistence type="predicted"/>
<dbReference type="EMBL" id="BAABAT010000010">
    <property type="protein sequence ID" value="GAA4250702.1"/>
    <property type="molecule type" value="Genomic_DNA"/>
</dbReference>
<evidence type="ECO:0000313" key="1">
    <source>
        <dbReference type="EMBL" id="GAA4250702.1"/>
    </source>
</evidence>
<organism evidence="1 2">
    <name type="scientific">Dactylosporangium darangshiense</name>
    <dbReference type="NCBI Taxonomy" id="579108"/>
    <lineage>
        <taxon>Bacteria</taxon>
        <taxon>Bacillati</taxon>
        <taxon>Actinomycetota</taxon>
        <taxon>Actinomycetes</taxon>
        <taxon>Micromonosporales</taxon>
        <taxon>Micromonosporaceae</taxon>
        <taxon>Dactylosporangium</taxon>
    </lineage>
</organism>
<reference evidence="2" key="1">
    <citation type="journal article" date="2019" name="Int. J. Syst. Evol. Microbiol.">
        <title>The Global Catalogue of Microorganisms (GCM) 10K type strain sequencing project: providing services to taxonomists for standard genome sequencing and annotation.</title>
        <authorList>
            <consortium name="The Broad Institute Genomics Platform"/>
            <consortium name="The Broad Institute Genome Sequencing Center for Infectious Disease"/>
            <person name="Wu L."/>
            <person name="Ma J."/>
        </authorList>
    </citation>
    <scope>NUCLEOTIDE SEQUENCE [LARGE SCALE GENOMIC DNA]</scope>
    <source>
        <strain evidence="2">JCM 17441</strain>
    </source>
</reference>